<dbReference type="EMBL" id="JBGBPQ010000010">
    <property type="protein sequence ID" value="KAL1518954.1"/>
    <property type="molecule type" value="Genomic_DNA"/>
</dbReference>
<proteinExistence type="predicted"/>
<keyword evidence="2 3" id="KW-0040">ANK repeat</keyword>
<dbReference type="SUPFAM" id="SSF48403">
    <property type="entry name" value="Ankyrin repeat"/>
    <property type="match status" value="1"/>
</dbReference>
<dbReference type="InterPro" id="IPR036770">
    <property type="entry name" value="Ankyrin_rpt-contain_sf"/>
</dbReference>
<sequence>MAARSKKAHEAAEKLCCAAAAGDTTKLAKWLEKALAIQTLNSSAEGELSAMTHKALCDALLHGHVECVRLIVDARVDVNMACEDGETTALHIAARVGHARGVQLLLDAGAAVSTRIRASRSADDLPKPGEPSAACASRVSPLHLAAQNGHEACVLCLLGASADVDATTSKGYTPLHLAVESGHLPCAQRLIDANASAEARTLRGYTPLHFAAAAGRTPCVRCLLGAGAAAAALTARRCTPLHLACRAGHAACAALLLAADGPRLVHMLNADEDTALLLAADNGHPGCVQLLLHAKAAANQRQGSGFPLFLATAKGHSECVRLLVEAGAALDEDMSPLRDAAPFNSSSSSLPSDGPSPPHGEAKAHANAARLARSPARGRGMTTGTVTTGHAAAEPSEEAPDEAKHSAQHGPRSWLGGLVSRLTPRATVYSPLGAPAEEDGRNSFMELDMISP</sequence>
<keyword evidence="6" id="KW-1185">Reference proteome</keyword>
<dbReference type="Proteomes" id="UP001515480">
    <property type="component" value="Unassembled WGS sequence"/>
</dbReference>
<protein>
    <submittedName>
        <fullName evidence="5">Uncharacterized protein</fullName>
    </submittedName>
</protein>
<evidence type="ECO:0000313" key="5">
    <source>
        <dbReference type="EMBL" id="KAL1518954.1"/>
    </source>
</evidence>
<comment type="caution">
    <text evidence="5">The sequence shown here is derived from an EMBL/GenBank/DDBJ whole genome shotgun (WGS) entry which is preliminary data.</text>
</comment>
<dbReference type="Gene3D" id="1.25.40.20">
    <property type="entry name" value="Ankyrin repeat-containing domain"/>
    <property type="match status" value="4"/>
</dbReference>
<feature type="repeat" description="ANK" evidence="3">
    <location>
        <begin position="85"/>
        <end position="117"/>
    </location>
</feature>
<feature type="repeat" description="ANK" evidence="3">
    <location>
        <begin position="303"/>
        <end position="335"/>
    </location>
</feature>
<dbReference type="PANTHER" id="PTHR24161:SF85">
    <property type="entry name" value="PALMITOYLTRANSFERASE HIP14"/>
    <property type="match status" value="1"/>
</dbReference>
<organism evidence="5 6">
    <name type="scientific">Prymnesium parvum</name>
    <name type="common">Toxic golden alga</name>
    <dbReference type="NCBI Taxonomy" id="97485"/>
    <lineage>
        <taxon>Eukaryota</taxon>
        <taxon>Haptista</taxon>
        <taxon>Haptophyta</taxon>
        <taxon>Prymnesiophyceae</taxon>
        <taxon>Prymnesiales</taxon>
        <taxon>Prymnesiaceae</taxon>
        <taxon>Prymnesium</taxon>
    </lineage>
</organism>
<dbReference type="InterPro" id="IPR002110">
    <property type="entry name" value="Ankyrin_rpt"/>
</dbReference>
<dbReference type="PROSITE" id="PS50088">
    <property type="entry name" value="ANK_REPEAT"/>
    <property type="match status" value="5"/>
</dbReference>
<dbReference type="AlphaFoldDB" id="A0AB34JAY5"/>
<feature type="repeat" description="ANK" evidence="3">
    <location>
        <begin position="137"/>
        <end position="169"/>
    </location>
</feature>
<evidence type="ECO:0000256" key="3">
    <source>
        <dbReference type="PROSITE-ProRule" id="PRU00023"/>
    </source>
</evidence>
<dbReference type="PROSITE" id="PS50297">
    <property type="entry name" value="ANK_REP_REGION"/>
    <property type="match status" value="4"/>
</dbReference>
<evidence type="ECO:0000256" key="4">
    <source>
        <dbReference type="SAM" id="MobiDB-lite"/>
    </source>
</evidence>
<name>A0AB34JAY5_PRYPA</name>
<accession>A0AB34JAY5</accession>
<dbReference type="PANTHER" id="PTHR24161">
    <property type="entry name" value="ANK_REP_REGION DOMAIN-CONTAINING PROTEIN-RELATED"/>
    <property type="match status" value="1"/>
</dbReference>
<gene>
    <name evidence="5" type="ORF">AB1Y20_003224</name>
</gene>
<feature type="compositionally biased region" description="Low complexity" evidence="4">
    <location>
        <begin position="365"/>
        <end position="394"/>
    </location>
</feature>
<dbReference type="Pfam" id="PF12796">
    <property type="entry name" value="Ank_2"/>
    <property type="match status" value="3"/>
</dbReference>
<keyword evidence="1" id="KW-0677">Repeat</keyword>
<evidence type="ECO:0000313" key="6">
    <source>
        <dbReference type="Proteomes" id="UP001515480"/>
    </source>
</evidence>
<reference evidence="5 6" key="1">
    <citation type="journal article" date="2024" name="Science">
        <title>Giant polyketide synthase enzymes in the biosynthesis of giant marine polyether toxins.</title>
        <authorList>
            <person name="Fallon T.R."/>
            <person name="Shende V.V."/>
            <person name="Wierzbicki I.H."/>
            <person name="Pendleton A.L."/>
            <person name="Watervoot N.F."/>
            <person name="Auber R.P."/>
            <person name="Gonzalez D.J."/>
            <person name="Wisecaver J.H."/>
            <person name="Moore B.S."/>
        </authorList>
    </citation>
    <scope>NUCLEOTIDE SEQUENCE [LARGE SCALE GENOMIC DNA]</scope>
    <source>
        <strain evidence="5 6">12B1</strain>
    </source>
</reference>
<dbReference type="SMART" id="SM00248">
    <property type="entry name" value="ANK"/>
    <property type="match status" value="8"/>
</dbReference>
<evidence type="ECO:0000256" key="2">
    <source>
        <dbReference type="ARBA" id="ARBA00023043"/>
    </source>
</evidence>
<dbReference type="Pfam" id="PF00023">
    <property type="entry name" value="Ank"/>
    <property type="match status" value="1"/>
</dbReference>
<feature type="repeat" description="ANK" evidence="3">
    <location>
        <begin position="203"/>
        <end position="235"/>
    </location>
</feature>
<feature type="region of interest" description="Disordered" evidence="4">
    <location>
        <begin position="337"/>
        <end position="452"/>
    </location>
</feature>
<evidence type="ECO:0000256" key="1">
    <source>
        <dbReference type="ARBA" id="ARBA00022737"/>
    </source>
</evidence>
<feature type="repeat" description="ANK" evidence="3">
    <location>
        <begin position="170"/>
        <end position="202"/>
    </location>
</feature>